<dbReference type="InterPro" id="IPR036890">
    <property type="entry name" value="HATPase_C_sf"/>
</dbReference>
<dbReference type="PRINTS" id="PR00344">
    <property type="entry name" value="BCTRLSENSOR"/>
</dbReference>
<dbReference type="PANTHER" id="PTHR43102:SF2">
    <property type="entry name" value="GAF DOMAIN-CONTAINING PROTEIN"/>
    <property type="match status" value="1"/>
</dbReference>
<dbReference type="AlphaFoldDB" id="A0A8H2LFK4"/>
<feature type="domain" description="Histidine kinase" evidence="4">
    <location>
        <begin position="187"/>
        <end position="401"/>
    </location>
</feature>
<dbReference type="InterPro" id="IPR029016">
    <property type="entry name" value="GAF-like_dom_sf"/>
</dbReference>
<dbReference type="Pfam" id="PF02518">
    <property type="entry name" value="HATPase_c"/>
    <property type="match status" value="1"/>
</dbReference>
<dbReference type="EMBL" id="VSKM01000003">
    <property type="protein sequence ID" value="TYB77285.1"/>
    <property type="molecule type" value="Genomic_DNA"/>
</dbReference>
<evidence type="ECO:0000313" key="6">
    <source>
        <dbReference type="Proteomes" id="UP000323324"/>
    </source>
</evidence>
<dbReference type="InterPro" id="IPR003594">
    <property type="entry name" value="HATPase_dom"/>
</dbReference>
<dbReference type="GO" id="GO:0000155">
    <property type="term" value="F:phosphorelay sensor kinase activity"/>
    <property type="evidence" value="ECO:0007669"/>
    <property type="project" value="InterPro"/>
</dbReference>
<dbReference type="Proteomes" id="UP000323324">
    <property type="component" value="Unassembled WGS sequence"/>
</dbReference>
<dbReference type="SUPFAM" id="SSF55781">
    <property type="entry name" value="GAF domain-like"/>
    <property type="match status" value="1"/>
</dbReference>
<gene>
    <name evidence="5" type="ORF">ES676_03055</name>
</gene>
<keyword evidence="5" id="KW-0808">Transferase</keyword>
<dbReference type="SMART" id="SM00387">
    <property type="entry name" value="HATPase_c"/>
    <property type="match status" value="1"/>
</dbReference>
<dbReference type="InterPro" id="IPR005467">
    <property type="entry name" value="His_kinase_dom"/>
</dbReference>
<evidence type="ECO:0000256" key="1">
    <source>
        <dbReference type="ARBA" id="ARBA00000085"/>
    </source>
</evidence>
<dbReference type="SUPFAM" id="SSF47384">
    <property type="entry name" value="Homodimeric domain of signal transducing histidine kinase"/>
    <property type="match status" value="1"/>
</dbReference>
<dbReference type="Gene3D" id="1.10.287.130">
    <property type="match status" value="1"/>
</dbReference>
<dbReference type="PROSITE" id="PS50109">
    <property type="entry name" value="HIS_KIN"/>
    <property type="match status" value="1"/>
</dbReference>
<dbReference type="InterPro" id="IPR003661">
    <property type="entry name" value="HisK_dim/P_dom"/>
</dbReference>
<evidence type="ECO:0000313" key="5">
    <source>
        <dbReference type="EMBL" id="TYB77285.1"/>
    </source>
</evidence>
<dbReference type="Gene3D" id="3.30.450.40">
    <property type="match status" value="1"/>
</dbReference>
<dbReference type="CDD" id="cd00082">
    <property type="entry name" value="HisKA"/>
    <property type="match status" value="1"/>
</dbReference>
<proteinExistence type="predicted"/>
<dbReference type="InterPro" id="IPR036097">
    <property type="entry name" value="HisK_dim/P_sf"/>
</dbReference>
<protein>
    <recommendedName>
        <fullName evidence="2">histidine kinase</fullName>
        <ecNumber evidence="2">2.7.13.3</ecNumber>
    </recommendedName>
</protein>
<evidence type="ECO:0000259" key="4">
    <source>
        <dbReference type="PROSITE" id="PS50109"/>
    </source>
</evidence>
<keyword evidence="5" id="KW-0418">Kinase</keyword>
<evidence type="ECO:0000256" key="2">
    <source>
        <dbReference type="ARBA" id="ARBA00012438"/>
    </source>
</evidence>
<dbReference type="InterPro" id="IPR003018">
    <property type="entry name" value="GAF"/>
</dbReference>
<accession>A0A8H2LFK4</accession>
<dbReference type="PANTHER" id="PTHR43102">
    <property type="entry name" value="SLR1143 PROTEIN"/>
    <property type="match status" value="1"/>
</dbReference>
<dbReference type="Gene3D" id="3.30.565.10">
    <property type="entry name" value="Histidine kinase-like ATPase, C-terminal domain"/>
    <property type="match status" value="1"/>
</dbReference>
<dbReference type="SMART" id="SM00388">
    <property type="entry name" value="HisKA"/>
    <property type="match status" value="1"/>
</dbReference>
<dbReference type="InterPro" id="IPR004358">
    <property type="entry name" value="Sig_transdc_His_kin-like_C"/>
</dbReference>
<dbReference type="RefSeq" id="WP_148368574.1">
    <property type="nucleotide sequence ID" value="NZ_VSKM01000003.1"/>
</dbReference>
<name>A0A8H2LFK4_9FLAO</name>
<sequence>MTVAKFPDNEDHRQKAVDTYKLLNTLPEETYDNITSITSYILDAPISLITLLDYDRNFFKSHKGTELNEWPRKISFCAHAILSESDITIVEDAREDERFADNPFVTEHDAVFYAGVPLVNPQGYKLGTLCVFDHIPRQLDDAQIKALKTLAKQVVILFEKHLQNMQLLQLQDKLEKRNTDLKKYTDIVSHDLKSPLANIISLTDLLAEENRGILNKSSLEYIDYLKTSSYALKDYIDGLYTFYENDELLNRKKEVILFSDLINIIKKISDNKKDNITYNYNTETEYITANKSVLLQVLVNLVTNAIKYNNKPEVKIEIFCKDTKDYYHFIVKDNGNGIPAKFIPIIFDLFEVVGEKDRYGNIGSGIGLAAVKKLINNQDGEISFESEEGIGTSFNFTIAKS</sequence>
<dbReference type="SMART" id="SM00065">
    <property type="entry name" value="GAF"/>
    <property type="match status" value="1"/>
</dbReference>
<keyword evidence="6" id="KW-1185">Reference proteome</keyword>
<comment type="caution">
    <text evidence="5">The sequence shown here is derived from an EMBL/GenBank/DDBJ whole genome shotgun (WGS) entry which is preliminary data.</text>
</comment>
<comment type="catalytic activity">
    <reaction evidence="1">
        <text>ATP + protein L-histidine = ADP + protein N-phospho-L-histidine.</text>
        <dbReference type="EC" id="2.7.13.3"/>
    </reaction>
</comment>
<reference evidence="5 6" key="1">
    <citation type="submission" date="2019-08" db="EMBL/GenBank/DDBJ databases">
        <title>Genomes of Antarctic Bizionia species.</title>
        <authorList>
            <person name="Bowman J.P."/>
        </authorList>
    </citation>
    <scope>NUCLEOTIDE SEQUENCE [LARGE SCALE GENOMIC DNA]</scope>
    <source>
        <strain evidence="5 6">HFD</strain>
    </source>
</reference>
<dbReference type="SUPFAM" id="SSF55874">
    <property type="entry name" value="ATPase domain of HSP90 chaperone/DNA topoisomerase II/histidine kinase"/>
    <property type="match status" value="1"/>
</dbReference>
<dbReference type="CDD" id="cd00075">
    <property type="entry name" value="HATPase"/>
    <property type="match status" value="1"/>
</dbReference>
<dbReference type="EC" id="2.7.13.3" evidence="2"/>
<evidence type="ECO:0000256" key="3">
    <source>
        <dbReference type="ARBA" id="ARBA00022553"/>
    </source>
</evidence>
<keyword evidence="3" id="KW-0597">Phosphoprotein</keyword>
<dbReference type="Pfam" id="PF01590">
    <property type="entry name" value="GAF"/>
    <property type="match status" value="1"/>
</dbReference>
<organism evidence="5 6">
    <name type="scientific">Bizionia saleffrena</name>
    <dbReference type="NCBI Taxonomy" id="291189"/>
    <lineage>
        <taxon>Bacteria</taxon>
        <taxon>Pseudomonadati</taxon>
        <taxon>Bacteroidota</taxon>
        <taxon>Flavobacteriia</taxon>
        <taxon>Flavobacteriales</taxon>
        <taxon>Flavobacteriaceae</taxon>
        <taxon>Bizionia</taxon>
    </lineage>
</organism>